<feature type="transmembrane region" description="Helical" evidence="1">
    <location>
        <begin position="68"/>
        <end position="89"/>
    </location>
</feature>
<dbReference type="InterPro" id="IPR000160">
    <property type="entry name" value="GGDEF_dom"/>
</dbReference>
<dbReference type="InterPro" id="IPR031621">
    <property type="entry name" value="HisKA_7TM"/>
</dbReference>
<dbReference type="Pfam" id="PF16927">
    <property type="entry name" value="HisKA_7TM"/>
    <property type="match status" value="1"/>
</dbReference>
<dbReference type="Pfam" id="PF00990">
    <property type="entry name" value="GGDEF"/>
    <property type="match status" value="1"/>
</dbReference>
<dbReference type="InterPro" id="IPR029787">
    <property type="entry name" value="Nucleotide_cyclase"/>
</dbReference>
<evidence type="ECO:0000313" key="5">
    <source>
        <dbReference type="Proteomes" id="UP000245697"/>
    </source>
</evidence>
<proteinExistence type="predicted"/>
<dbReference type="SUPFAM" id="SSF55073">
    <property type="entry name" value="Nucleotide cyclase"/>
    <property type="match status" value="1"/>
</dbReference>
<sequence>MQTALVAVYVTATAVASTYAALSWRRRRRAPLASSLALITAGAALWSLAQAVAVGVDSAPAALTATYLMFPGVAMIVAGFLWHTTVFTGRRLEQLRRRRTLLWVHPVLLMTAVVTDPWHHLFFSSAAVHATEGVTVQFGPLYWVHTAYCYTMIGIGAVRSVAAMRRAVRGHRRVFVIFLAGGLAPLVGNLLTVFADHGDRQVDLTPILFLFTASMWWWAERSGMPARRMPVAYEHVIAAISDAVMVLDPDGRVLDVNPAAAGMLAEVGQVPDGDVVGRMWFEVVGPQLTAAFAGGTDQQTLTAGDGTIYDVRVVRMRTSDGSTPGAVVVVRDVTELERLRAELTDQAIRDGLTGVYNRRHLTSVLREQADRGRLAVVMLDVDHFKSINDTYGHAVGDQVLIRLARELTAVVGDTGTVARYGGEEFAVILPDAGAHAATELAERLRHCCDQVAVVTPRGPLRATFSAGVAELVPGSGIEDLLRRADRALYAAKEQGRNRVVTDDALAVRR</sequence>
<feature type="transmembrane region" description="Helical" evidence="1">
    <location>
        <begin position="101"/>
        <end position="121"/>
    </location>
</feature>
<dbReference type="InterPro" id="IPR000700">
    <property type="entry name" value="PAS-assoc_C"/>
</dbReference>
<dbReference type="NCBIfam" id="TIGR00254">
    <property type="entry name" value="GGDEF"/>
    <property type="match status" value="1"/>
</dbReference>
<dbReference type="SMART" id="SM00091">
    <property type="entry name" value="PAS"/>
    <property type="match status" value="1"/>
</dbReference>
<reference evidence="4 5" key="1">
    <citation type="submission" date="2018-05" db="EMBL/GenBank/DDBJ databases">
        <title>Genomic Encyclopedia of Archaeal and Bacterial Type Strains, Phase II (KMG-II): from individual species to whole genera.</title>
        <authorList>
            <person name="Goeker M."/>
        </authorList>
    </citation>
    <scope>NUCLEOTIDE SEQUENCE [LARGE SCALE GENOMIC DNA]</scope>
    <source>
        <strain evidence="4 5">DSM 45184</strain>
    </source>
</reference>
<accession>A0A316FIT8</accession>
<name>A0A316FIT8_9ACTN</name>
<dbReference type="PANTHER" id="PTHR45138">
    <property type="entry name" value="REGULATORY COMPONENTS OF SENSORY TRANSDUCTION SYSTEM"/>
    <property type="match status" value="1"/>
</dbReference>
<dbReference type="InterPro" id="IPR043128">
    <property type="entry name" value="Rev_trsase/Diguanyl_cyclase"/>
</dbReference>
<keyword evidence="1" id="KW-0472">Membrane</keyword>
<feature type="transmembrane region" description="Helical" evidence="1">
    <location>
        <begin position="174"/>
        <end position="195"/>
    </location>
</feature>
<protein>
    <submittedName>
        <fullName evidence="4">PAS domain S-box-containing protein/diguanylate cyclase (GGDEF)-like protein</fullName>
    </submittedName>
</protein>
<dbReference type="InterPro" id="IPR050469">
    <property type="entry name" value="Diguanylate_Cyclase"/>
</dbReference>
<dbReference type="RefSeq" id="WP_158319295.1">
    <property type="nucleotide sequence ID" value="NZ_BONA01000043.1"/>
</dbReference>
<dbReference type="AlphaFoldDB" id="A0A316FIT8"/>
<dbReference type="GO" id="GO:0005886">
    <property type="term" value="C:plasma membrane"/>
    <property type="evidence" value="ECO:0007669"/>
    <property type="project" value="TreeGrafter"/>
</dbReference>
<dbReference type="GO" id="GO:0043709">
    <property type="term" value="P:cell adhesion involved in single-species biofilm formation"/>
    <property type="evidence" value="ECO:0007669"/>
    <property type="project" value="TreeGrafter"/>
</dbReference>
<evidence type="ECO:0000313" key="4">
    <source>
        <dbReference type="EMBL" id="PWK47636.1"/>
    </source>
</evidence>
<dbReference type="FunFam" id="3.30.70.270:FF:000001">
    <property type="entry name" value="Diguanylate cyclase domain protein"/>
    <property type="match status" value="1"/>
</dbReference>
<dbReference type="Proteomes" id="UP000245697">
    <property type="component" value="Unassembled WGS sequence"/>
</dbReference>
<evidence type="ECO:0000256" key="1">
    <source>
        <dbReference type="SAM" id="Phobius"/>
    </source>
</evidence>
<gene>
    <name evidence="4" type="ORF">BC793_107246</name>
</gene>
<comment type="caution">
    <text evidence="4">The sequence shown here is derived from an EMBL/GenBank/DDBJ whole genome shotgun (WGS) entry which is preliminary data.</text>
</comment>
<dbReference type="EMBL" id="QGGR01000007">
    <property type="protein sequence ID" value="PWK47636.1"/>
    <property type="molecule type" value="Genomic_DNA"/>
</dbReference>
<dbReference type="Pfam" id="PF08448">
    <property type="entry name" value="PAS_4"/>
    <property type="match status" value="1"/>
</dbReference>
<feature type="domain" description="PAC" evidence="2">
    <location>
        <begin position="295"/>
        <end position="345"/>
    </location>
</feature>
<evidence type="ECO:0000259" key="2">
    <source>
        <dbReference type="PROSITE" id="PS50113"/>
    </source>
</evidence>
<dbReference type="Gene3D" id="3.30.70.270">
    <property type="match status" value="1"/>
</dbReference>
<dbReference type="PROSITE" id="PS50113">
    <property type="entry name" value="PAC"/>
    <property type="match status" value="1"/>
</dbReference>
<dbReference type="PROSITE" id="PS50887">
    <property type="entry name" value="GGDEF"/>
    <property type="match status" value="1"/>
</dbReference>
<feature type="domain" description="GGDEF" evidence="3">
    <location>
        <begin position="372"/>
        <end position="504"/>
    </location>
</feature>
<dbReference type="OrthoDB" id="23692at2"/>
<organism evidence="4 5">
    <name type="scientific">Actinoplanes xinjiangensis</name>
    <dbReference type="NCBI Taxonomy" id="512350"/>
    <lineage>
        <taxon>Bacteria</taxon>
        <taxon>Bacillati</taxon>
        <taxon>Actinomycetota</taxon>
        <taxon>Actinomycetes</taxon>
        <taxon>Micromonosporales</taxon>
        <taxon>Micromonosporaceae</taxon>
        <taxon>Actinoplanes</taxon>
    </lineage>
</organism>
<dbReference type="InterPro" id="IPR000014">
    <property type="entry name" value="PAS"/>
</dbReference>
<dbReference type="InterPro" id="IPR035965">
    <property type="entry name" value="PAS-like_dom_sf"/>
</dbReference>
<feature type="transmembrane region" description="Helical" evidence="1">
    <location>
        <begin position="36"/>
        <end position="56"/>
    </location>
</feature>
<dbReference type="InterPro" id="IPR013656">
    <property type="entry name" value="PAS_4"/>
</dbReference>
<feature type="transmembrane region" description="Helical" evidence="1">
    <location>
        <begin position="6"/>
        <end position="24"/>
    </location>
</feature>
<dbReference type="GO" id="GO:1902201">
    <property type="term" value="P:negative regulation of bacterial-type flagellum-dependent cell motility"/>
    <property type="evidence" value="ECO:0007669"/>
    <property type="project" value="TreeGrafter"/>
</dbReference>
<dbReference type="CDD" id="cd00130">
    <property type="entry name" value="PAS"/>
    <property type="match status" value="1"/>
</dbReference>
<dbReference type="GO" id="GO:0052621">
    <property type="term" value="F:diguanylate cyclase activity"/>
    <property type="evidence" value="ECO:0007669"/>
    <property type="project" value="TreeGrafter"/>
</dbReference>
<dbReference type="PANTHER" id="PTHR45138:SF9">
    <property type="entry name" value="DIGUANYLATE CYCLASE DGCM-RELATED"/>
    <property type="match status" value="1"/>
</dbReference>
<dbReference type="SMART" id="SM00267">
    <property type="entry name" value="GGDEF"/>
    <property type="match status" value="1"/>
</dbReference>
<keyword evidence="5" id="KW-1185">Reference proteome</keyword>
<dbReference type="Gene3D" id="3.30.450.20">
    <property type="entry name" value="PAS domain"/>
    <property type="match status" value="1"/>
</dbReference>
<keyword evidence="1" id="KW-1133">Transmembrane helix</keyword>
<evidence type="ECO:0000259" key="3">
    <source>
        <dbReference type="PROSITE" id="PS50887"/>
    </source>
</evidence>
<dbReference type="CDD" id="cd01949">
    <property type="entry name" value="GGDEF"/>
    <property type="match status" value="1"/>
</dbReference>
<dbReference type="SUPFAM" id="SSF55785">
    <property type="entry name" value="PYP-like sensor domain (PAS domain)"/>
    <property type="match status" value="1"/>
</dbReference>
<feature type="transmembrane region" description="Helical" evidence="1">
    <location>
        <begin position="141"/>
        <end position="162"/>
    </location>
</feature>
<keyword evidence="1" id="KW-0812">Transmembrane</keyword>